<dbReference type="InterPro" id="IPR011050">
    <property type="entry name" value="Pectin_lyase_fold/virulence"/>
</dbReference>
<sequence>MDRIKKLRLRPIVDLKVDTILPHYEITKCEACNQAKVGNKEFPTLQKALNSIESPEETIITLLTDVNLGESTLTLDTNTNVVLDLAGHKVTSRNFDGTIYLEGALTVQDSSEKETGVIENLYPKGMGIYFNKSGVLKQEGGTIKGYSALYNWSNTPAPFVIMNGGTLKGSWYGISYLDAANIIINNGTIQGGVMAFNNWGKSKHSFYIGESSYIKKGALLHNGIAKKYDATENIVIVKNQYEIVNPFFKHSTITSSFSLA</sequence>
<keyword evidence="2" id="KW-1185">Reference proteome</keyword>
<gene>
    <name evidence="1" type="ORF">Cpap_3933</name>
</gene>
<evidence type="ECO:0000313" key="1">
    <source>
        <dbReference type="EMBL" id="EGD49497.1"/>
    </source>
</evidence>
<reference evidence="1" key="2">
    <citation type="submission" date="2011-01" db="EMBL/GenBank/DDBJ databases">
        <title>The Non-contiguous Finished genome of Clostridium papyrosolvens.</title>
        <authorList>
            <person name="Lucas S."/>
            <person name="Copeland A."/>
            <person name="Lapidus A."/>
            <person name="Cheng J.-F."/>
            <person name="Goodwin L."/>
            <person name="Pitluck S."/>
            <person name="Misra M."/>
            <person name="Chertkov O."/>
            <person name="Detter J.C."/>
            <person name="Han C."/>
            <person name="Tapia R."/>
            <person name="Land M."/>
            <person name="Hauser L."/>
            <person name="Kyrpides N."/>
            <person name="Ivanova N."/>
            <person name="Pagani I."/>
            <person name="Mouttaki H."/>
            <person name="He Z."/>
            <person name="Zhou J."/>
            <person name="Hemme C.L."/>
            <person name="Woyke T."/>
        </authorList>
    </citation>
    <scope>NUCLEOTIDE SEQUENCE [LARGE SCALE GENOMIC DNA]</scope>
    <source>
        <strain evidence="1">DSM 2782</strain>
    </source>
</reference>
<dbReference type="STRING" id="588581.Cpap_3933"/>
<protein>
    <submittedName>
        <fullName evidence="1">Uncharacterized protein</fullName>
    </submittedName>
</protein>
<dbReference type="AlphaFoldDB" id="F1T7P9"/>
<dbReference type="EMBL" id="ACXX02000001">
    <property type="protein sequence ID" value="EGD49497.1"/>
    <property type="molecule type" value="Genomic_DNA"/>
</dbReference>
<dbReference type="SUPFAM" id="SSF51126">
    <property type="entry name" value="Pectin lyase-like"/>
    <property type="match status" value="1"/>
</dbReference>
<name>F1T7P9_9FIRM</name>
<organism evidence="1 2">
    <name type="scientific">Ruminiclostridium papyrosolvens DSM 2782</name>
    <dbReference type="NCBI Taxonomy" id="588581"/>
    <lineage>
        <taxon>Bacteria</taxon>
        <taxon>Bacillati</taxon>
        <taxon>Bacillota</taxon>
        <taxon>Clostridia</taxon>
        <taxon>Eubacteriales</taxon>
        <taxon>Oscillospiraceae</taxon>
        <taxon>Ruminiclostridium</taxon>
    </lineage>
</organism>
<dbReference type="Proteomes" id="UP000003860">
    <property type="component" value="Unassembled WGS sequence"/>
</dbReference>
<dbReference type="eggNOG" id="ENOG5033I39">
    <property type="taxonomic scope" value="Bacteria"/>
</dbReference>
<dbReference type="OrthoDB" id="1738089at2"/>
<dbReference type="RefSeq" id="WP_004616239.1">
    <property type="nucleotide sequence ID" value="NZ_ACXX02000001.1"/>
</dbReference>
<comment type="caution">
    <text evidence="1">The sequence shown here is derived from an EMBL/GenBank/DDBJ whole genome shotgun (WGS) entry which is preliminary data.</text>
</comment>
<evidence type="ECO:0000313" key="2">
    <source>
        <dbReference type="Proteomes" id="UP000003860"/>
    </source>
</evidence>
<accession>F1T7P9</accession>
<proteinExistence type="predicted"/>
<reference evidence="1" key="1">
    <citation type="submission" date="2009-07" db="EMBL/GenBank/DDBJ databases">
        <authorList>
            <consortium name="US DOE Joint Genome Institute (JGI-PGF)"/>
            <person name="Lucas S."/>
            <person name="Copeland A."/>
            <person name="Lapidus A."/>
            <person name="Glavina del Rio T."/>
            <person name="Tice H."/>
            <person name="Bruce D."/>
            <person name="Goodwin L."/>
            <person name="Pitluck S."/>
            <person name="Larimer F."/>
            <person name="Land M.L."/>
            <person name="Mouttaki H."/>
            <person name="He Z."/>
            <person name="Zhou J."/>
            <person name="Hemme C.L."/>
        </authorList>
    </citation>
    <scope>NUCLEOTIDE SEQUENCE [LARGE SCALE GENOMIC DNA]</scope>
    <source>
        <strain evidence="1">DSM 2782</strain>
    </source>
</reference>